<accession>A0AAQ3S8R8</accession>
<gene>
    <name evidence="1" type="ORF">V8G54_007213</name>
</gene>
<evidence type="ECO:0008006" key="3">
    <source>
        <dbReference type="Google" id="ProtNLM"/>
    </source>
</evidence>
<dbReference type="PANTHER" id="PTHR11439">
    <property type="entry name" value="GAG-POL-RELATED RETROTRANSPOSON"/>
    <property type="match status" value="1"/>
</dbReference>
<organism evidence="1 2">
    <name type="scientific">Vigna mungo</name>
    <name type="common">Black gram</name>
    <name type="synonym">Phaseolus mungo</name>
    <dbReference type="NCBI Taxonomy" id="3915"/>
    <lineage>
        <taxon>Eukaryota</taxon>
        <taxon>Viridiplantae</taxon>
        <taxon>Streptophyta</taxon>
        <taxon>Embryophyta</taxon>
        <taxon>Tracheophyta</taxon>
        <taxon>Spermatophyta</taxon>
        <taxon>Magnoliopsida</taxon>
        <taxon>eudicotyledons</taxon>
        <taxon>Gunneridae</taxon>
        <taxon>Pentapetalae</taxon>
        <taxon>rosids</taxon>
        <taxon>fabids</taxon>
        <taxon>Fabales</taxon>
        <taxon>Fabaceae</taxon>
        <taxon>Papilionoideae</taxon>
        <taxon>50 kb inversion clade</taxon>
        <taxon>NPAAA clade</taxon>
        <taxon>indigoferoid/millettioid clade</taxon>
        <taxon>Phaseoleae</taxon>
        <taxon>Vigna</taxon>
    </lineage>
</organism>
<dbReference type="Proteomes" id="UP001374535">
    <property type="component" value="Chromosome 2"/>
</dbReference>
<feature type="non-terminal residue" evidence="1">
    <location>
        <position position="1"/>
    </location>
</feature>
<keyword evidence="2" id="KW-1185">Reference proteome</keyword>
<name>A0AAQ3S8R8_VIGMU</name>
<sequence>LHSTFRIKNQGDLTYFLGLEVARNSNGIHLSQRKYVLDLLHDIDMLDIVPVHTLIVPKPSPSPTNQHLDDNAYASYHRLIGKLIYLTITCPNITFVTGHQILSYLKACPGSGIFFNSTLSIQLKTLSDFDWATCLVTCKSIVVFSIFLGDSLIS</sequence>
<dbReference type="EMBL" id="CP144699">
    <property type="protein sequence ID" value="WVZ19891.1"/>
    <property type="molecule type" value="Genomic_DNA"/>
</dbReference>
<reference evidence="1 2" key="1">
    <citation type="journal article" date="2023" name="Life. Sci Alliance">
        <title>Evolutionary insights into 3D genome organization and epigenetic landscape of Vigna mungo.</title>
        <authorList>
            <person name="Junaid A."/>
            <person name="Singh B."/>
            <person name="Bhatia S."/>
        </authorList>
    </citation>
    <scope>NUCLEOTIDE SEQUENCE [LARGE SCALE GENOMIC DNA]</scope>
    <source>
        <strain evidence="1">Urdbean</strain>
    </source>
</reference>
<evidence type="ECO:0000313" key="2">
    <source>
        <dbReference type="Proteomes" id="UP001374535"/>
    </source>
</evidence>
<dbReference type="AlphaFoldDB" id="A0AAQ3S8R8"/>
<protein>
    <recommendedName>
        <fullName evidence="3">Reverse transcriptase Ty1/copia-type domain-containing protein</fullName>
    </recommendedName>
</protein>
<proteinExistence type="predicted"/>
<evidence type="ECO:0000313" key="1">
    <source>
        <dbReference type="EMBL" id="WVZ19891.1"/>
    </source>
</evidence>
<dbReference type="PANTHER" id="PTHR11439:SF463">
    <property type="entry name" value="REVERSE TRANSCRIPTASE TY1_COPIA-TYPE DOMAIN-CONTAINING PROTEIN"/>
    <property type="match status" value="1"/>
</dbReference>